<evidence type="ECO:0000313" key="1">
    <source>
        <dbReference type="EMBL" id="PWH81881.1"/>
    </source>
</evidence>
<keyword evidence="2" id="KW-1185">Reference proteome</keyword>
<dbReference type="SUPFAM" id="SSF63829">
    <property type="entry name" value="Calcium-dependent phosphotriesterase"/>
    <property type="match status" value="2"/>
</dbReference>
<accession>A0A2U2X271</accession>
<dbReference type="Gene3D" id="2.130.10.10">
    <property type="entry name" value="YVTN repeat-like/Quinoprotein amine dehydrogenase"/>
    <property type="match status" value="3"/>
</dbReference>
<comment type="caution">
    <text evidence="1">The sequence shown here is derived from an EMBL/GenBank/DDBJ whole genome shotgun (WGS) entry which is preliminary data.</text>
</comment>
<evidence type="ECO:0000313" key="2">
    <source>
        <dbReference type="Proteomes" id="UP000245370"/>
    </source>
</evidence>
<organism evidence="1 2">
    <name type="scientific">Brumimicrobium oceani</name>
    <dbReference type="NCBI Taxonomy" id="2100725"/>
    <lineage>
        <taxon>Bacteria</taxon>
        <taxon>Pseudomonadati</taxon>
        <taxon>Bacteroidota</taxon>
        <taxon>Flavobacteriia</taxon>
        <taxon>Flavobacteriales</taxon>
        <taxon>Crocinitomicaceae</taxon>
        <taxon>Brumimicrobium</taxon>
    </lineage>
</organism>
<reference evidence="1 2" key="2">
    <citation type="submission" date="2018-05" db="EMBL/GenBank/DDBJ databases">
        <authorList>
            <person name="Lanie J.A."/>
            <person name="Ng W.-L."/>
            <person name="Kazmierczak K.M."/>
            <person name="Andrzejewski T.M."/>
            <person name="Davidsen T.M."/>
            <person name="Wayne K.J."/>
            <person name="Tettelin H."/>
            <person name="Glass J.I."/>
            <person name="Rusch D."/>
            <person name="Podicherti R."/>
            <person name="Tsui H.-C.T."/>
            <person name="Winkler M.E."/>
        </authorList>
    </citation>
    <scope>NUCLEOTIDE SEQUENCE [LARGE SCALE GENOMIC DNA]</scope>
    <source>
        <strain evidence="1 2">C305</strain>
    </source>
</reference>
<dbReference type="Pfam" id="PF07494">
    <property type="entry name" value="Reg_prop"/>
    <property type="match status" value="5"/>
</dbReference>
<dbReference type="OrthoDB" id="799853at2"/>
<dbReference type="RefSeq" id="WP_109360524.1">
    <property type="nucleotide sequence ID" value="NZ_QFRJ01000015.1"/>
</dbReference>
<dbReference type="InterPro" id="IPR015943">
    <property type="entry name" value="WD40/YVTN_repeat-like_dom_sf"/>
</dbReference>
<dbReference type="InterPro" id="IPR011110">
    <property type="entry name" value="Reg_prop"/>
</dbReference>
<dbReference type="Proteomes" id="UP000245370">
    <property type="component" value="Unassembled WGS sequence"/>
</dbReference>
<sequence length="358" mass="40701">MSKKKELIYLILILTINFSCVDNKPTEKEVIKPELANTSQTDTLKFTSGIRAIFQDSKGNYWLGSHNEGVCNYDGKIFKYFTTNNGLQDNQIRSIQEDKTGIIWIVTAKGVSSYNEGKFTSYSTEFNAPKSDWNTTTGNLWFYAGEEDGINRFDGMNMNYLIFPKPKNDNPNKSYGVTGISKDRDGKVWIATYSALFNYNGKMINLYDHKNLKLKDNEVLHIRSVLADSKGRIWIGNNGIGVILKEEDNITHFSKEQGKLIPLNQFEANIKSQQLDKNTGLQSVFAIEEDSEGNIWFGDRDSGAWKYDGNTLTNYTIDSELSKSMIWTIYKDNSNNLLFGMANGGVYRFNGKSFDKLF</sequence>
<reference evidence="1 2" key="1">
    <citation type="submission" date="2018-05" db="EMBL/GenBank/DDBJ databases">
        <title>Brumimicrobium oceani sp. nov., isolated from coastal sediment.</title>
        <authorList>
            <person name="Kou Y."/>
        </authorList>
    </citation>
    <scope>NUCLEOTIDE SEQUENCE [LARGE SCALE GENOMIC DNA]</scope>
    <source>
        <strain evidence="1 2">C305</strain>
    </source>
</reference>
<proteinExistence type="predicted"/>
<gene>
    <name evidence="1" type="ORF">DIT68_14410</name>
</gene>
<protein>
    <submittedName>
        <fullName evidence="1">Diguanylate cyclase</fullName>
    </submittedName>
</protein>
<name>A0A2U2X271_9FLAO</name>
<dbReference type="EMBL" id="QFRJ01000015">
    <property type="protein sequence ID" value="PWH81881.1"/>
    <property type="molecule type" value="Genomic_DNA"/>
</dbReference>
<dbReference type="AlphaFoldDB" id="A0A2U2X271"/>